<evidence type="ECO:0000313" key="4">
    <source>
        <dbReference type="EMBL" id="OAF66292.1"/>
    </source>
</evidence>
<evidence type="ECO:0000256" key="2">
    <source>
        <dbReference type="SAM" id="Coils"/>
    </source>
</evidence>
<dbReference type="PANTHER" id="PTHR14845:SF0">
    <property type="entry name" value="DUF4515 DOMAIN-CONTAINING PROTEIN"/>
    <property type="match status" value="1"/>
</dbReference>
<gene>
    <name evidence="4" type="ORF">A3Q56_05962</name>
</gene>
<dbReference type="Pfam" id="PF14988">
    <property type="entry name" value="DUF4515"/>
    <property type="match status" value="1"/>
</dbReference>
<dbReference type="EMBL" id="LWCA01000978">
    <property type="protein sequence ID" value="OAF66292.1"/>
    <property type="molecule type" value="Genomic_DNA"/>
</dbReference>
<protein>
    <recommendedName>
        <fullName evidence="3">DUF4515 domain-containing protein</fullName>
    </recommendedName>
</protein>
<keyword evidence="5" id="KW-1185">Reference proteome</keyword>
<reference evidence="4 5" key="1">
    <citation type="submission" date="2016-04" db="EMBL/GenBank/DDBJ databases">
        <title>The genome of Intoshia linei affirms orthonectids as highly simplified spiralians.</title>
        <authorList>
            <person name="Mikhailov K.V."/>
            <person name="Slusarev G.S."/>
            <person name="Nikitin M.A."/>
            <person name="Logacheva M.D."/>
            <person name="Penin A."/>
            <person name="Aleoshin V."/>
            <person name="Panchin Y.V."/>
        </authorList>
    </citation>
    <scope>NUCLEOTIDE SEQUENCE [LARGE SCALE GENOMIC DNA]</scope>
    <source>
        <strain evidence="4">Intl2013</strain>
        <tissue evidence="4">Whole animal</tissue>
    </source>
</reference>
<dbReference type="Proteomes" id="UP000078046">
    <property type="component" value="Unassembled WGS sequence"/>
</dbReference>
<dbReference type="OrthoDB" id="2129492at2759"/>
<dbReference type="AlphaFoldDB" id="A0A177AXR7"/>
<evidence type="ECO:0000259" key="3">
    <source>
        <dbReference type="Pfam" id="PF14988"/>
    </source>
</evidence>
<evidence type="ECO:0000313" key="5">
    <source>
        <dbReference type="Proteomes" id="UP000078046"/>
    </source>
</evidence>
<name>A0A177AXR7_9BILA</name>
<dbReference type="InterPro" id="IPR032777">
    <property type="entry name" value="DUF4515"/>
</dbReference>
<feature type="coiled-coil region" evidence="2">
    <location>
        <begin position="99"/>
        <end position="172"/>
    </location>
</feature>
<feature type="coiled-coil region" evidence="2">
    <location>
        <begin position="8"/>
        <end position="42"/>
    </location>
</feature>
<organism evidence="4 5">
    <name type="scientific">Intoshia linei</name>
    <dbReference type="NCBI Taxonomy" id="1819745"/>
    <lineage>
        <taxon>Eukaryota</taxon>
        <taxon>Metazoa</taxon>
        <taxon>Spiralia</taxon>
        <taxon>Lophotrochozoa</taxon>
        <taxon>Mesozoa</taxon>
        <taxon>Orthonectida</taxon>
        <taxon>Rhopaluridae</taxon>
        <taxon>Intoshia</taxon>
    </lineage>
</organism>
<keyword evidence="1 2" id="KW-0175">Coiled coil</keyword>
<feature type="domain" description="DUF4515" evidence="3">
    <location>
        <begin position="66"/>
        <end position="271"/>
    </location>
</feature>
<sequence length="295" mass="35585">MAKKKKIIIQQNEQVEEKVNNEEILKKENIDLQKKLQSLEMQIIEGYRAQKKNAFIQNEIQRVLDENHEYMNYLNKKLKKRENVIVSLSDNNKNEIHILEKQSQEIIKLYDEKKKELNNELLTKQIQLSQYEKKQNDMKPFMDIQQVQNDKIMELEKKLSEARQKNATYMERVKQDFLDRKLLTIQNVLKFTSEEFEPQTLKQMDFDIKKSKLCEEAQKETHKYINDYMNTIKIENKRLRHDMTTKLIETSKLEKRKQNLMNENSVLIIKQMCAQDLLQLHKFKSKDLEKSVNFK</sequence>
<evidence type="ECO:0000256" key="1">
    <source>
        <dbReference type="ARBA" id="ARBA00023054"/>
    </source>
</evidence>
<proteinExistence type="predicted"/>
<accession>A0A177AXR7</accession>
<dbReference type="PANTHER" id="PTHR14845">
    <property type="entry name" value="COILED-COIL DOMAIN-CONTAINING 166"/>
    <property type="match status" value="1"/>
</dbReference>
<comment type="caution">
    <text evidence="4">The sequence shown here is derived from an EMBL/GenBank/DDBJ whole genome shotgun (WGS) entry which is preliminary data.</text>
</comment>